<organism evidence="4 5">
    <name type="scientific">Natribacillus halophilus</name>
    <dbReference type="NCBI Taxonomy" id="549003"/>
    <lineage>
        <taxon>Bacteria</taxon>
        <taxon>Bacillati</taxon>
        <taxon>Bacillota</taxon>
        <taxon>Bacilli</taxon>
        <taxon>Bacillales</taxon>
        <taxon>Bacillaceae</taxon>
        <taxon>Natribacillus</taxon>
    </lineage>
</organism>
<keyword evidence="2" id="KW-0378">Hydrolase</keyword>
<dbReference type="InterPro" id="IPR002641">
    <property type="entry name" value="PNPLA_dom"/>
</dbReference>
<evidence type="ECO:0000313" key="5">
    <source>
        <dbReference type="Proteomes" id="UP000198853"/>
    </source>
</evidence>
<comment type="caution">
    <text evidence="2">Lacks conserved residue(s) required for the propagation of feature annotation.</text>
</comment>
<dbReference type="RefSeq" id="WP_090395752.1">
    <property type="nucleotide sequence ID" value="NZ_FNEN01000001.1"/>
</dbReference>
<evidence type="ECO:0000256" key="1">
    <source>
        <dbReference type="ARBA" id="ARBA00023098"/>
    </source>
</evidence>
<proteinExistence type="predicted"/>
<dbReference type="PROSITE" id="PS51635">
    <property type="entry name" value="PNPLA"/>
    <property type="match status" value="1"/>
</dbReference>
<dbReference type="Proteomes" id="UP000198853">
    <property type="component" value="Unassembled WGS sequence"/>
</dbReference>
<dbReference type="AlphaFoldDB" id="A0A1G8JLN8"/>
<dbReference type="GO" id="GO:0016787">
    <property type="term" value="F:hydrolase activity"/>
    <property type="evidence" value="ECO:0007669"/>
    <property type="project" value="UniProtKB-UniRule"/>
</dbReference>
<dbReference type="CDD" id="cd07207">
    <property type="entry name" value="Pat_ExoU_VipD_like"/>
    <property type="match status" value="1"/>
</dbReference>
<dbReference type="SUPFAM" id="SSF52151">
    <property type="entry name" value="FabD/lysophospholipase-like"/>
    <property type="match status" value="1"/>
</dbReference>
<evidence type="ECO:0000313" key="4">
    <source>
        <dbReference type="EMBL" id="SDI31953.1"/>
    </source>
</evidence>
<keyword evidence="2" id="KW-0442">Lipid degradation</keyword>
<dbReference type="InterPro" id="IPR052580">
    <property type="entry name" value="Lipid_Hydrolase"/>
</dbReference>
<keyword evidence="5" id="KW-1185">Reference proteome</keyword>
<dbReference type="PANTHER" id="PTHR46394">
    <property type="entry name" value="ANNEXIN"/>
    <property type="match status" value="1"/>
</dbReference>
<sequence length="294" mass="33371">MLLDGVFAGGGVKAFAFIGALEELEKRHYRFKRVAGTSAGALMASLVAADYKSNELNEVMEELNPETLLDPTPWTRHLPSLLKWLGVYWGLGLYKGDRLEEWIGERLAAKGVRTFSDLPSQALRIIAADLTRGQMIVLPDDLHRYGIIPETFPVARAVRMSCSLPYFFQPAKLFDKKGEGARIVDGGILSNFPMWLFRKEENAKRPLLGFQLNPEPDDMRNEITNALDLYSAVFETMQKGHDARYVEEHKQENVVYIPVDKIKTTSFSLTKEDRRRLARLGRESTIEYLKSWSG</sequence>
<evidence type="ECO:0000256" key="2">
    <source>
        <dbReference type="PROSITE-ProRule" id="PRU01161"/>
    </source>
</evidence>
<feature type="domain" description="PNPLA" evidence="3">
    <location>
        <begin position="5"/>
        <end position="198"/>
    </location>
</feature>
<dbReference type="Gene3D" id="3.40.1090.10">
    <property type="entry name" value="Cytosolic phospholipase A2 catalytic domain"/>
    <property type="match status" value="2"/>
</dbReference>
<dbReference type="Pfam" id="PF01734">
    <property type="entry name" value="Patatin"/>
    <property type="match status" value="1"/>
</dbReference>
<feature type="active site" description="Nucleophile" evidence="2">
    <location>
        <position position="38"/>
    </location>
</feature>
<dbReference type="EMBL" id="FNEN01000001">
    <property type="protein sequence ID" value="SDI31953.1"/>
    <property type="molecule type" value="Genomic_DNA"/>
</dbReference>
<feature type="active site" description="Proton acceptor" evidence="2">
    <location>
        <position position="185"/>
    </location>
</feature>
<dbReference type="PANTHER" id="PTHR46394:SF1">
    <property type="entry name" value="PNPLA DOMAIN-CONTAINING PROTEIN"/>
    <property type="match status" value="1"/>
</dbReference>
<name>A0A1G8JLN8_9BACI</name>
<feature type="short sequence motif" description="GXSXG" evidence="2">
    <location>
        <begin position="36"/>
        <end position="40"/>
    </location>
</feature>
<dbReference type="GO" id="GO:0016042">
    <property type="term" value="P:lipid catabolic process"/>
    <property type="evidence" value="ECO:0007669"/>
    <property type="project" value="UniProtKB-UniRule"/>
</dbReference>
<dbReference type="OrthoDB" id="9770965at2"/>
<reference evidence="4 5" key="1">
    <citation type="submission" date="2016-10" db="EMBL/GenBank/DDBJ databases">
        <authorList>
            <person name="de Groot N.N."/>
        </authorList>
    </citation>
    <scope>NUCLEOTIDE SEQUENCE [LARGE SCALE GENOMIC DNA]</scope>
    <source>
        <strain evidence="4 5">DSM 21771</strain>
    </source>
</reference>
<feature type="short sequence motif" description="DGA/G" evidence="2">
    <location>
        <begin position="185"/>
        <end position="187"/>
    </location>
</feature>
<protein>
    <submittedName>
        <fullName evidence="4">NTE family protein</fullName>
    </submittedName>
</protein>
<accession>A0A1G8JLN8</accession>
<evidence type="ECO:0000259" key="3">
    <source>
        <dbReference type="PROSITE" id="PS51635"/>
    </source>
</evidence>
<dbReference type="InterPro" id="IPR016035">
    <property type="entry name" value="Acyl_Trfase/lysoPLipase"/>
</dbReference>
<keyword evidence="1 2" id="KW-0443">Lipid metabolism</keyword>
<gene>
    <name evidence="4" type="ORF">SAMN04488123_101280</name>
</gene>